<proteinExistence type="predicted"/>
<dbReference type="EMBL" id="BAUT01000043">
    <property type="protein sequence ID" value="GAE27242.1"/>
    <property type="molecule type" value="Genomic_DNA"/>
</dbReference>
<comment type="caution">
    <text evidence="1">The sequence shown here is derived from an EMBL/GenBank/DDBJ whole genome shotgun (WGS) entry which is preliminary data.</text>
</comment>
<keyword evidence="2" id="KW-1185">Reference proteome</keyword>
<reference evidence="1" key="1">
    <citation type="journal article" date="2014" name="Genome Announc.">
        <title>Draft Genome Sequences of Three Alkaliphilic Bacillus Strains, Bacillus wakoensis JCM 9140T, Bacillus akibai JCM 9157T, and Bacillus hemicellulosilyticus JCM 9152T.</title>
        <authorList>
            <person name="Yuki M."/>
            <person name="Oshima K."/>
            <person name="Suda W."/>
            <person name="Oshida Y."/>
            <person name="Kitamura K."/>
            <person name="Iida T."/>
            <person name="Hattori M."/>
            <person name="Ohkuma M."/>
        </authorList>
    </citation>
    <scope>NUCLEOTIDE SEQUENCE [LARGE SCALE GENOMIC DNA]</scope>
    <source>
        <strain evidence="1">JCM 9140</strain>
    </source>
</reference>
<name>W4Q5G1_9BACI</name>
<protein>
    <submittedName>
        <fullName evidence="1">Uncharacterized protein</fullName>
    </submittedName>
</protein>
<evidence type="ECO:0000313" key="2">
    <source>
        <dbReference type="Proteomes" id="UP000018890"/>
    </source>
</evidence>
<sequence length="56" mass="6368">MNVLFGEENAAWGVSVQVARHLKETAFKKAQKKATAPHPAFSLQKREEHPFMYALK</sequence>
<dbReference type="AlphaFoldDB" id="W4Q5G1"/>
<gene>
    <name evidence="1" type="ORF">JCM9140_3370</name>
</gene>
<accession>W4Q5G1</accession>
<dbReference type="STRING" id="1236970.JCM9140_3370"/>
<dbReference type="Proteomes" id="UP000018890">
    <property type="component" value="Unassembled WGS sequence"/>
</dbReference>
<organism evidence="1 2">
    <name type="scientific">Halalkalibacter wakoensis JCM 9140</name>
    <dbReference type="NCBI Taxonomy" id="1236970"/>
    <lineage>
        <taxon>Bacteria</taxon>
        <taxon>Bacillati</taxon>
        <taxon>Bacillota</taxon>
        <taxon>Bacilli</taxon>
        <taxon>Bacillales</taxon>
        <taxon>Bacillaceae</taxon>
        <taxon>Halalkalibacter</taxon>
    </lineage>
</organism>
<evidence type="ECO:0000313" key="1">
    <source>
        <dbReference type="EMBL" id="GAE27242.1"/>
    </source>
</evidence>